<proteinExistence type="predicted"/>
<keyword evidence="2" id="KW-1185">Reference proteome</keyword>
<evidence type="ECO:0000313" key="1">
    <source>
        <dbReference type="EMBL" id="GIY50607.1"/>
    </source>
</evidence>
<accession>A0AAV4TZE0</accession>
<reference evidence="1 2" key="1">
    <citation type="submission" date="2021-06" db="EMBL/GenBank/DDBJ databases">
        <title>Caerostris darwini draft genome.</title>
        <authorList>
            <person name="Kono N."/>
            <person name="Arakawa K."/>
        </authorList>
    </citation>
    <scope>NUCLEOTIDE SEQUENCE [LARGE SCALE GENOMIC DNA]</scope>
</reference>
<comment type="caution">
    <text evidence="1">The sequence shown here is derived from an EMBL/GenBank/DDBJ whole genome shotgun (WGS) entry which is preliminary data.</text>
</comment>
<gene>
    <name evidence="1" type="ORF">CDAR_469801</name>
</gene>
<dbReference type="EMBL" id="BPLQ01010412">
    <property type="protein sequence ID" value="GIY50607.1"/>
    <property type="molecule type" value="Genomic_DNA"/>
</dbReference>
<evidence type="ECO:0000313" key="2">
    <source>
        <dbReference type="Proteomes" id="UP001054837"/>
    </source>
</evidence>
<organism evidence="1 2">
    <name type="scientific">Caerostris darwini</name>
    <dbReference type="NCBI Taxonomy" id="1538125"/>
    <lineage>
        <taxon>Eukaryota</taxon>
        <taxon>Metazoa</taxon>
        <taxon>Ecdysozoa</taxon>
        <taxon>Arthropoda</taxon>
        <taxon>Chelicerata</taxon>
        <taxon>Arachnida</taxon>
        <taxon>Araneae</taxon>
        <taxon>Araneomorphae</taxon>
        <taxon>Entelegynae</taxon>
        <taxon>Araneoidea</taxon>
        <taxon>Araneidae</taxon>
        <taxon>Caerostris</taxon>
    </lineage>
</organism>
<protein>
    <submittedName>
        <fullName evidence="1">Uncharacterized protein</fullName>
    </submittedName>
</protein>
<name>A0AAV4TZE0_9ARAC</name>
<sequence>MSICYETHTTKKNELTVQLLINKRQAQSLRLYLSEYNTAVEKLSKHAYDSWKLQIETILMKTDHWNFVTRDETKPGANEQKLRNGNQVNKKLVSISSYQSIFQK</sequence>
<dbReference type="Proteomes" id="UP001054837">
    <property type="component" value="Unassembled WGS sequence"/>
</dbReference>
<dbReference type="AlphaFoldDB" id="A0AAV4TZE0"/>